<reference evidence="3" key="1">
    <citation type="submission" date="2016-06" db="EMBL/GenBank/DDBJ databases">
        <title>Complete genome sequence of Actinoalloteichus fjordicus DSM 46855 (=ADI127-17), type strain of the new species Actinoalloteichus fjordicus.</title>
        <authorList>
            <person name="Ruckert C."/>
            <person name="Nouioui I."/>
            <person name="Willmese J."/>
            <person name="van Wezel G."/>
            <person name="Klenk H.-P."/>
            <person name="Kalinowski J."/>
            <person name="Zotchev S.B."/>
        </authorList>
    </citation>
    <scope>NUCLEOTIDE SEQUENCE [LARGE SCALE GENOMIC DNA]</scope>
    <source>
        <strain evidence="3">ADI127-7</strain>
    </source>
</reference>
<dbReference type="KEGG" id="acad:UA74_06835"/>
<evidence type="ECO:0000313" key="3">
    <source>
        <dbReference type="Proteomes" id="UP000185511"/>
    </source>
</evidence>
<dbReference type="EMBL" id="CP016076">
    <property type="protein sequence ID" value="APU13437.1"/>
    <property type="molecule type" value="Genomic_DNA"/>
</dbReference>
<name>A0AAC9L983_9PSEU</name>
<feature type="compositionally biased region" description="Pro residues" evidence="1">
    <location>
        <begin position="97"/>
        <end position="113"/>
    </location>
</feature>
<dbReference type="AlphaFoldDB" id="A0AAC9L983"/>
<dbReference type="RefSeq" id="WP_198042947.1">
    <property type="nucleotide sequence ID" value="NZ_CP016076.1"/>
</dbReference>
<protein>
    <recommendedName>
        <fullName evidence="4">Cell wall anchor protein</fullName>
    </recommendedName>
</protein>
<gene>
    <name evidence="2" type="ORF">UA74_06835</name>
</gene>
<sequence length="269" mass="28072">MPRVLSEQDLEYLATELAAGRPPMVWFTSRAVGVESGRSGKVTALDEPAEGEFIQVRPTGSQDVLSFSAGEVTLTKPARKPRKPDSPETPQAEQPSVPGPIEPVWTPEPPPAPTSRGAKPRPSTENGDSVTEPTATRKPAAGKRAKPGAAATIVLNSTAEGLWTAEVTVGTKKALKPTTVSMGAVAQAVKILHPEADAAVQPVLDAAREQQRAKVEQLQAELEEARRLLGDLDEPAPQAESEAGEQTADAVDAEADAESTGSSPEVAGA</sequence>
<keyword evidence="3" id="KW-1185">Reference proteome</keyword>
<organism evidence="2 3">
    <name type="scientific">Actinoalloteichus fjordicus</name>
    <dbReference type="NCBI Taxonomy" id="1612552"/>
    <lineage>
        <taxon>Bacteria</taxon>
        <taxon>Bacillati</taxon>
        <taxon>Actinomycetota</taxon>
        <taxon>Actinomycetes</taxon>
        <taxon>Pseudonocardiales</taxon>
        <taxon>Pseudonocardiaceae</taxon>
        <taxon>Actinoalloteichus</taxon>
    </lineage>
</organism>
<feature type="region of interest" description="Disordered" evidence="1">
    <location>
        <begin position="230"/>
        <end position="269"/>
    </location>
</feature>
<evidence type="ECO:0000313" key="2">
    <source>
        <dbReference type="EMBL" id="APU13437.1"/>
    </source>
</evidence>
<dbReference type="InterPro" id="IPR046282">
    <property type="entry name" value="DUF6319"/>
</dbReference>
<dbReference type="Proteomes" id="UP000185511">
    <property type="component" value="Chromosome"/>
</dbReference>
<evidence type="ECO:0000256" key="1">
    <source>
        <dbReference type="SAM" id="MobiDB-lite"/>
    </source>
</evidence>
<accession>A0AAC9L983</accession>
<proteinExistence type="predicted"/>
<feature type="region of interest" description="Disordered" evidence="1">
    <location>
        <begin position="35"/>
        <end position="149"/>
    </location>
</feature>
<feature type="compositionally biased region" description="Polar residues" evidence="1">
    <location>
        <begin position="123"/>
        <end position="133"/>
    </location>
</feature>
<dbReference type="Pfam" id="PF19844">
    <property type="entry name" value="DUF6319"/>
    <property type="match status" value="1"/>
</dbReference>
<evidence type="ECO:0008006" key="4">
    <source>
        <dbReference type="Google" id="ProtNLM"/>
    </source>
</evidence>